<dbReference type="InterPro" id="IPR012338">
    <property type="entry name" value="Beta-lactam/transpept-like"/>
</dbReference>
<feature type="domain" description="Beta-lactamase-related" evidence="1">
    <location>
        <begin position="21"/>
        <end position="305"/>
    </location>
</feature>
<organism evidence="2 3">
    <name type="scientific">Faecalicatena contorta</name>
    <dbReference type="NCBI Taxonomy" id="39482"/>
    <lineage>
        <taxon>Bacteria</taxon>
        <taxon>Bacillati</taxon>
        <taxon>Bacillota</taxon>
        <taxon>Clostridia</taxon>
        <taxon>Lachnospirales</taxon>
        <taxon>Lachnospiraceae</taxon>
        <taxon>Faecalicatena</taxon>
    </lineage>
</organism>
<accession>A0A315ZSE2</accession>
<dbReference type="Proteomes" id="UP000254051">
    <property type="component" value="Unassembled WGS sequence"/>
</dbReference>
<evidence type="ECO:0000313" key="3">
    <source>
        <dbReference type="Proteomes" id="UP000254051"/>
    </source>
</evidence>
<protein>
    <submittedName>
        <fullName evidence="2">CubicO group peptidase, beta-lactamase class C family</fullName>
    </submittedName>
</protein>
<dbReference type="SUPFAM" id="SSF56601">
    <property type="entry name" value="beta-lactamase/transpeptidase-like"/>
    <property type="match status" value="1"/>
</dbReference>
<proteinExistence type="predicted"/>
<reference evidence="3" key="1">
    <citation type="submission" date="2017-07" db="EMBL/GenBank/DDBJ databases">
        <authorList>
            <person name="Varghese N."/>
            <person name="Submissions S."/>
        </authorList>
    </citation>
    <scope>NUCLEOTIDE SEQUENCE [LARGE SCALE GENOMIC DNA]</scope>
    <source>
        <strain evidence="3">NLAE-zl-C134</strain>
    </source>
</reference>
<dbReference type="Gene3D" id="3.40.710.10">
    <property type="entry name" value="DD-peptidase/beta-lactamase superfamily"/>
    <property type="match status" value="1"/>
</dbReference>
<dbReference type="Pfam" id="PF00144">
    <property type="entry name" value="Beta-lactamase"/>
    <property type="match status" value="1"/>
</dbReference>
<dbReference type="PANTHER" id="PTHR43283">
    <property type="entry name" value="BETA-LACTAMASE-RELATED"/>
    <property type="match status" value="1"/>
</dbReference>
<dbReference type="InterPro" id="IPR050789">
    <property type="entry name" value="Diverse_Enzym_Activities"/>
</dbReference>
<gene>
    <name evidence="2" type="ORF">SAMN05216529_11429</name>
</gene>
<dbReference type="InterPro" id="IPR001466">
    <property type="entry name" value="Beta-lactam-related"/>
</dbReference>
<dbReference type="PANTHER" id="PTHR43283:SF7">
    <property type="entry name" value="BETA-LACTAMASE-RELATED DOMAIN-CONTAINING PROTEIN"/>
    <property type="match status" value="1"/>
</dbReference>
<sequence>MNQEQIKELENEINNVYSNTAGIVVLKDGKTQYEHYFNGCTADSRIHVYSVSKSIISILIGIAVDKGYIKSINQKVLDFFPDYTVKRGEKIIQDVTIKDLLTMTAPYKYKFAPYTYIKYFMSSDWVKFTLDLLGGKRHTGDFRYTPLVGPDILSGILVKATGQSVFDFASENLFSPLGITVEGNVALHSAKEQNTFNKSKSISGWVADSAGINAGGWDLTLSPADMAKIGQLYLNGGMWNDKQIVSAGWINESTKEHSRWEKLNLPYGYLWWVIDDKERACAAMGDGGNVIYFNMEKRMVVSIASLFVRNAKDRIELIKKHIEPIFENYV</sequence>
<keyword evidence="3" id="KW-1185">Reference proteome</keyword>
<dbReference type="OrthoDB" id="9773047at2"/>
<evidence type="ECO:0000313" key="2">
    <source>
        <dbReference type="EMBL" id="SUQ15580.1"/>
    </source>
</evidence>
<evidence type="ECO:0000259" key="1">
    <source>
        <dbReference type="Pfam" id="PF00144"/>
    </source>
</evidence>
<dbReference type="RefSeq" id="WP_109713552.1">
    <property type="nucleotide sequence ID" value="NZ_QGDS01000014.1"/>
</dbReference>
<dbReference type="AlphaFoldDB" id="A0A315ZSE2"/>
<name>A0A315ZSE2_9FIRM</name>
<dbReference type="EMBL" id="UHJJ01000014">
    <property type="protein sequence ID" value="SUQ15580.1"/>
    <property type="molecule type" value="Genomic_DNA"/>
</dbReference>